<dbReference type="GO" id="GO:0006857">
    <property type="term" value="P:oligopeptide transport"/>
    <property type="evidence" value="ECO:0007669"/>
    <property type="project" value="InterPro"/>
</dbReference>
<dbReference type="Proteomes" id="UP000322658">
    <property type="component" value="Unassembled WGS sequence"/>
</dbReference>
<feature type="transmembrane region" description="Helical" evidence="9">
    <location>
        <begin position="441"/>
        <end position="464"/>
    </location>
</feature>
<evidence type="ECO:0000313" key="12">
    <source>
        <dbReference type="Proteomes" id="UP000322658"/>
    </source>
</evidence>
<dbReference type="Pfam" id="PF00854">
    <property type="entry name" value="PTR2"/>
    <property type="match status" value="2"/>
</dbReference>
<evidence type="ECO:0000256" key="1">
    <source>
        <dbReference type="ARBA" id="ARBA00004651"/>
    </source>
</evidence>
<evidence type="ECO:0000256" key="2">
    <source>
        <dbReference type="ARBA" id="ARBA00022448"/>
    </source>
</evidence>
<comment type="subcellular location">
    <subcellularLocation>
        <location evidence="1">Cell membrane</location>
        <topology evidence="1">Multi-pass membrane protein</topology>
    </subcellularLocation>
    <subcellularLocation>
        <location evidence="8">Membrane</location>
        <topology evidence="8">Multi-pass membrane protein</topology>
    </subcellularLocation>
</comment>
<keyword evidence="6 9" id="KW-1133">Transmembrane helix</keyword>
<keyword evidence="5" id="KW-0653">Protein transport</keyword>
<feature type="transmembrane region" description="Helical" evidence="9">
    <location>
        <begin position="20"/>
        <end position="39"/>
    </location>
</feature>
<dbReference type="InterPro" id="IPR050171">
    <property type="entry name" value="MFS_Transporters"/>
</dbReference>
<dbReference type="Proteomes" id="UP000323567">
    <property type="component" value="Unassembled WGS sequence"/>
</dbReference>
<feature type="transmembrane region" description="Helical" evidence="9">
    <location>
        <begin position="72"/>
        <end position="90"/>
    </location>
</feature>
<evidence type="ECO:0000256" key="6">
    <source>
        <dbReference type="ARBA" id="ARBA00022989"/>
    </source>
</evidence>
<dbReference type="AlphaFoldDB" id="A0A5B3GP60"/>
<dbReference type="PANTHER" id="PTHR23517">
    <property type="entry name" value="RESISTANCE PROTEIN MDTM, PUTATIVE-RELATED-RELATED"/>
    <property type="match status" value="1"/>
</dbReference>
<keyword evidence="3" id="KW-1003">Cell membrane</keyword>
<dbReference type="InterPro" id="IPR000109">
    <property type="entry name" value="POT_fam"/>
</dbReference>
<comment type="caution">
    <text evidence="11">The sequence shown here is derived from an EMBL/GenBank/DDBJ whole genome shotgun (WGS) entry which is preliminary data.</text>
</comment>
<dbReference type="EMBL" id="VVXJ01000016">
    <property type="protein sequence ID" value="KAA2375424.1"/>
    <property type="molecule type" value="Genomic_DNA"/>
</dbReference>
<sequence length="499" mass="54564">MLKQPKGLIAAALANTGERFGFYTMMAILTLFLMSKFGIDGEQAGKIYSFFYTSIYILALVGGLIADRLRNYKGTIIAGILVMTAGYAALMVPTVTSKTVVIGALMVIAFGNGLFKGNLQALVGQLYDNEQYAKLRDTGFQIFYMFINIGAMFAPFAAVGVRNWWLRTQGFLYNSDLSALCHQYIGGTMSPEVAQGRFSELAAEVSLGGVPADMGVFAQSYLNAFNTGFHYAFGVAIVALVFSLVVFLANKKKLPDPKVAAASRTTPSKAEIQQDAREIKQRLYALFAVFAIVIFFWFSFHQNGLTLTLFAQDYTRLEIFGMPITAEIFQSANPFCVVFLTPVIIAVFAWLRNRGKEPSTPMKIAIGMGIAAFAYVLMVFGSLGLPKLAEVQAQGGLSFAERVTPWLLVATYLILTIAELFISPLGLSFVSKVAPQKLQGLMQGCWLGATALGNGLLFIGPILYKRISISATWSIFVIVCAISMFAMLAMVKWLERVTK</sequence>
<feature type="transmembrane region" description="Helical" evidence="9">
    <location>
        <begin position="45"/>
        <end position="65"/>
    </location>
</feature>
<dbReference type="EMBL" id="VVXK01000033">
    <property type="protein sequence ID" value="KAA2365627.1"/>
    <property type="molecule type" value="Genomic_DNA"/>
</dbReference>
<name>A0A5B3GP60_9BACT</name>
<evidence type="ECO:0000313" key="13">
    <source>
        <dbReference type="Proteomes" id="UP000323567"/>
    </source>
</evidence>
<dbReference type="PROSITE" id="PS01023">
    <property type="entry name" value="PTR2_2"/>
    <property type="match status" value="1"/>
</dbReference>
<keyword evidence="4 8" id="KW-0812">Transmembrane</keyword>
<dbReference type="InterPro" id="IPR005279">
    <property type="entry name" value="Dipep/tripep_permease"/>
</dbReference>
<feature type="transmembrane region" description="Helical" evidence="9">
    <location>
        <begin position="283"/>
        <end position="300"/>
    </location>
</feature>
<feature type="transmembrane region" description="Helical" evidence="9">
    <location>
        <begin position="364"/>
        <end position="385"/>
    </location>
</feature>
<dbReference type="Gene3D" id="1.20.1250.20">
    <property type="entry name" value="MFS general substrate transporter like domains"/>
    <property type="match status" value="2"/>
</dbReference>
<evidence type="ECO:0000256" key="9">
    <source>
        <dbReference type="SAM" id="Phobius"/>
    </source>
</evidence>
<feature type="transmembrane region" description="Helical" evidence="9">
    <location>
        <begin position="96"/>
        <end position="115"/>
    </location>
</feature>
<evidence type="ECO:0000256" key="5">
    <source>
        <dbReference type="ARBA" id="ARBA00022856"/>
    </source>
</evidence>
<organism evidence="11 12">
    <name type="scientific">Alistipes shahii</name>
    <dbReference type="NCBI Taxonomy" id="328814"/>
    <lineage>
        <taxon>Bacteria</taxon>
        <taxon>Pseudomonadati</taxon>
        <taxon>Bacteroidota</taxon>
        <taxon>Bacteroidia</taxon>
        <taxon>Bacteroidales</taxon>
        <taxon>Rikenellaceae</taxon>
        <taxon>Alistipes</taxon>
    </lineage>
</organism>
<dbReference type="InterPro" id="IPR036259">
    <property type="entry name" value="MFS_trans_sf"/>
</dbReference>
<feature type="transmembrane region" description="Helical" evidence="9">
    <location>
        <begin position="470"/>
        <end position="491"/>
    </location>
</feature>
<gene>
    <name evidence="11" type="ORF">F2Y07_08435</name>
    <name evidence="10" type="ORF">F2Y13_14685</name>
</gene>
<feature type="transmembrane region" description="Helical" evidence="9">
    <location>
        <begin position="142"/>
        <end position="165"/>
    </location>
</feature>
<dbReference type="GO" id="GO:0005886">
    <property type="term" value="C:plasma membrane"/>
    <property type="evidence" value="ECO:0007669"/>
    <property type="project" value="UniProtKB-SubCell"/>
</dbReference>
<accession>A0A5B3GP60</accession>
<evidence type="ECO:0000256" key="4">
    <source>
        <dbReference type="ARBA" id="ARBA00022692"/>
    </source>
</evidence>
<keyword evidence="2 8" id="KW-0813">Transport</keyword>
<dbReference type="InterPro" id="IPR018456">
    <property type="entry name" value="PTR2_symporter_CS"/>
</dbReference>
<feature type="transmembrane region" description="Helical" evidence="9">
    <location>
        <begin position="405"/>
        <end position="429"/>
    </location>
</feature>
<evidence type="ECO:0000313" key="10">
    <source>
        <dbReference type="EMBL" id="KAA2365627.1"/>
    </source>
</evidence>
<dbReference type="PANTHER" id="PTHR23517:SF15">
    <property type="entry name" value="PROTON-DEPENDENT OLIGOPEPTIDE FAMILY TRANSPORT PROTEIN"/>
    <property type="match status" value="1"/>
</dbReference>
<reference evidence="12 13" key="1">
    <citation type="journal article" date="2019" name="Nat. Med.">
        <title>A library of human gut bacterial isolates paired with longitudinal multiomics data enables mechanistic microbiome research.</title>
        <authorList>
            <person name="Poyet M."/>
            <person name="Groussin M."/>
            <person name="Gibbons S.M."/>
            <person name="Avila-Pacheco J."/>
            <person name="Jiang X."/>
            <person name="Kearney S.M."/>
            <person name="Perrotta A.R."/>
            <person name="Berdy B."/>
            <person name="Zhao S."/>
            <person name="Lieberman T.D."/>
            <person name="Swanson P.K."/>
            <person name="Smith M."/>
            <person name="Roesemann S."/>
            <person name="Alexander J.E."/>
            <person name="Rich S.A."/>
            <person name="Livny J."/>
            <person name="Vlamakis H."/>
            <person name="Clish C."/>
            <person name="Bullock K."/>
            <person name="Deik A."/>
            <person name="Scott J."/>
            <person name="Pierce K.A."/>
            <person name="Xavier R.J."/>
            <person name="Alm E.J."/>
        </authorList>
    </citation>
    <scope>NUCLEOTIDE SEQUENCE [LARGE SCALE GENOMIC DNA]</scope>
    <source>
        <strain evidence="11 12">BIOML-A1</strain>
        <strain evidence="10 13">BIOML-A2</strain>
    </source>
</reference>
<evidence type="ECO:0000256" key="8">
    <source>
        <dbReference type="RuleBase" id="RU003755"/>
    </source>
</evidence>
<comment type="similarity">
    <text evidence="8">Belongs to the major facilitator superfamily. Proton-dependent oligopeptide transporter (POT/PTR) (TC 2.A.17) family.</text>
</comment>
<evidence type="ECO:0000256" key="3">
    <source>
        <dbReference type="ARBA" id="ARBA00022475"/>
    </source>
</evidence>
<keyword evidence="5" id="KW-0571">Peptide transport</keyword>
<proteinExistence type="inferred from homology"/>
<feature type="transmembrane region" description="Helical" evidence="9">
    <location>
        <begin position="332"/>
        <end position="352"/>
    </location>
</feature>
<dbReference type="CDD" id="cd17346">
    <property type="entry name" value="MFS_DtpA_like"/>
    <property type="match status" value="1"/>
</dbReference>
<feature type="transmembrane region" description="Helical" evidence="9">
    <location>
        <begin position="229"/>
        <end position="249"/>
    </location>
</feature>
<dbReference type="GO" id="GO:1904680">
    <property type="term" value="F:peptide transmembrane transporter activity"/>
    <property type="evidence" value="ECO:0007669"/>
    <property type="project" value="InterPro"/>
</dbReference>
<keyword evidence="7 9" id="KW-0472">Membrane</keyword>
<dbReference type="RefSeq" id="WP_022061893.1">
    <property type="nucleotide sequence ID" value="NZ_AP031448.1"/>
</dbReference>
<evidence type="ECO:0000256" key="7">
    <source>
        <dbReference type="ARBA" id="ARBA00023136"/>
    </source>
</evidence>
<evidence type="ECO:0000313" key="11">
    <source>
        <dbReference type="EMBL" id="KAA2375424.1"/>
    </source>
</evidence>
<dbReference type="SUPFAM" id="SSF103473">
    <property type="entry name" value="MFS general substrate transporter"/>
    <property type="match status" value="2"/>
</dbReference>
<protein>
    <submittedName>
        <fullName evidence="11">Peptide MFS transporter</fullName>
    </submittedName>
</protein>